<evidence type="ECO:0000256" key="8">
    <source>
        <dbReference type="ARBA" id="ARBA00058118"/>
    </source>
</evidence>
<dbReference type="FunFam" id="1.10.3730.10:FF:000001">
    <property type="entry name" value="Pyrroline-5-carboxylate reductase"/>
    <property type="match status" value="1"/>
</dbReference>
<dbReference type="Gene3D" id="1.10.3730.10">
    <property type="entry name" value="ProC C-terminal domain-like"/>
    <property type="match status" value="1"/>
</dbReference>
<dbReference type="GO" id="GO:0005737">
    <property type="term" value="C:cytoplasm"/>
    <property type="evidence" value="ECO:0007669"/>
    <property type="project" value="UniProtKB-SubCell"/>
</dbReference>
<keyword evidence="6 9" id="KW-0521">NADP</keyword>
<feature type="binding site" evidence="11">
    <location>
        <begin position="8"/>
        <end position="13"/>
    </location>
    <ligand>
        <name>NADP(+)</name>
        <dbReference type="ChEBI" id="CHEBI:58349"/>
    </ligand>
</feature>
<dbReference type="InterPro" id="IPR000304">
    <property type="entry name" value="Pyrroline-COOH_reductase"/>
</dbReference>
<dbReference type="InterPro" id="IPR008927">
    <property type="entry name" value="6-PGluconate_DH-like_C_sf"/>
</dbReference>
<proteinExistence type="inferred from homology"/>
<dbReference type="SUPFAM" id="SSF48179">
    <property type="entry name" value="6-phosphogluconate dehydrogenase C-terminal domain-like"/>
    <property type="match status" value="1"/>
</dbReference>
<evidence type="ECO:0000256" key="6">
    <source>
        <dbReference type="ARBA" id="ARBA00022857"/>
    </source>
</evidence>
<evidence type="ECO:0000256" key="9">
    <source>
        <dbReference type="HAMAP-Rule" id="MF_01925"/>
    </source>
</evidence>
<keyword evidence="4 9" id="KW-0028">Amino-acid biosynthesis</keyword>
<evidence type="ECO:0000256" key="7">
    <source>
        <dbReference type="ARBA" id="ARBA00023002"/>
    </source>
</evidence>
<dbReference type="SUPFAM" id="SSF51735">
    <property type="entry name" value="NAD(P)-binding Rossmann-fold domains"/>
    <property type="match status" value="1"/>
</dbReference>
<dbReference type="PANTHER" id="PTHR11645:SF0">
    <property type="entry name" value="PYRROLINE-5-CARBOXYLATE REDUCTASE 3"/>
    <property type="match status" value="1"/>
</dbReference>
<dbReference type="InterPro" id="IPR029036">
    <property type="entry name" value="P5CR_dimer"/>
</dbReference>
<evidence type="ECO:0000313" key="15">
    <source>
        <dbReference type="EMBL" id="RGD73399.1"/>
    </source>
</evidence>
<dbReference type="PANTHER" id="PTHR11645">
    <property type="entry name" value="PYRROLINE-5-CARBOXYLATE REDUCTASE"/>
    <property type="match status" value="1"/>
</dbReference>
<keyword evidence="7 9" id="KW-0560">Oxidoreductase</keyword>
<protein>
    <recommendedName>
        <fullName evidence="9 10">Pyrroline-5-carboxylate reductase</fullName>
        <shortName evidence="9">P5C reductase</shortName>
        <shortName evidence="9">P5CR</shortName>
        <ecNumber evidence="9 10">1.5.1.2</ecNumber>
    </recommendedName>
    <alternativeName>
        <fullName evidence="9">PCA reductase</fullName>
    </alternativeName>
</protein>
<dbReference type="Pfam" id="PF03807">
    <property type="entry name" value="F420_oxidored"/>
    <property type="match status" value="1"/>
</dbReference>
<dbReference type="HAMAP" id="MF_01925">
    <property type="entry name" value="P5C_reductase"/>
    <property type="match status" value="1"/>
</dbReference>
<dbReference type="FunFam" id="3.40.50.720:FF:000190">
    <property type="entry name" value="Pyrroline-5-carboxylate reductase"/>
    <property type="match status" value="1"/>
</dbReference>
<dbReference type="Gene3D" id="3.40.50.720">
    <property type="entry name" value="NAD(P)-binding Rossmann-like Domain"/>
    <property type="match status" value="1"/>
</dbReference>
<dbReference type="NCBIfam" id="TIGR00112">
    <property type="entry name" value="proC"/>
    <property type="match status" value="1"/>
</dbReference>
<evidence type="ECO:0000256" key="11">
    <source>
        <dbReference type="PIRSR" id="PIRSR000193-1"/>
    </source>
</evidence>
<evidence type="ECO:0000259" key="14">
    <source>
        <dbReference type="Pfam" id="PF14748"/>
    </source>
</evidence>
<dbReference type="InterPro" id="IPR036291">
    <property type="entry name" value="NAD(P)-bd_dom_sf"/>
</dbReference>
<evidence type="ECO:0000256" key="4">
    <source>
        <dbReference type="ARBA" id="ARBA00022605"/>
    </source>
</evidence>
<dbReference type="InterPro" id="IPR028939">
    <property type="entry name" value="P5C_Rdtase_cat_N"/>
</dbReference>
<dbReference type="GO" id="GO:0004735">
    <property type="term" value="F:pyrroline-5-carboxylate reductase activity"/>
    <property type="evidence" value="ECO:0007669"/>
    <property type="project" value="UniProtKB-UniRule"/>
</dbReference>
<dbReference type="UniPathway" id="UPA00098">
    <property type="reaction ID" value="UER00361"/>
</dbReference>
<dbReference type="Proteomes" id="UP000261212">
    <property type="component" value="Unassembled WGS sequence"/>
</dbReference>
<comment type="catalytic activity">
    <reaction evidence="9 12">
        <text>L-proline + NADP(+) = (S)-1-pyrroline-5-carboxylate + NADPH + 2 H(+)</text>
        <dbReference type="Rhea" id="RHEA:14109"/>
        <dbReference type="ChEBI" id="CHEBI:15378"/>
        <dbReference type="ChEBI" id="CHEBI:17388"/>
        <dbReference type="ChEBI" id="CHEBI:57783"/>
        <dbReference type="ChEBI" id="CHEBI:58349"/>
        <dbReference type="ChEBI" id="CHEBI:60039"/>
        <dbReference type="EC" id="1.5.1.2"/>
    </reaction>
</comment>
<feature type="domain" description="Pyrroline-5-carboxylate reductase dimerisation" evidence="14">
    <location>
        <begin position="162"/>
        <end position="266"/>
    </location>
</feature>
<keyword evidence="3 9" id="KW-0963">Cytoplasm</keyword>
<evidence type="ECO:0000256" key="3">
    <source>
        <dbReference type="ARBA" id="ARBA00022490"/>
    </source>
</evidence>
<dbReference type="PROSITE" id="PS00521">
    <property type="entry name" value="P5CR"/>
    <property type="match status" value="1"/>
</dbReference>
<evidence type="ECO:0000313" key="16">
    <source>
        <dbReference type="Proteomes" id="UP000261212"/>
    </source>
</evidence>
<evidence type="ECO:0000256" key="2">
    <source>
        <dbReference type="ARBA" id="ARBA00005525"/>
    </source>
</evidence>
<name>A0A3E3DWS0_9FIRM</name>
<sequence length="270" mass="28916">MNKTVGFIGFGNMAKAMAGGMIEGGVTDKKNIIVSASTDKTLKNAQDTYGINVTMDNKEVAKKSDILFLAVKPNVYHIVINEIKDCISNDTLIVTIAAGQTMENVEKMFGKKIRLIRTMPNTPAMVMAGMSLICPSGNTTFEDLEDVLRIFNSFGKSEVVEEALIDTAGSLSGCGPAFVYVFIEALADAAVESGVKREMAYKLASQTVMGSAKMVLETKEHPAKLKDNVCSPGGTTIKGVNSLEYSGFRGDVIDALLSSIEKSKEMSGNK</sequence>
<keyword evidence="5 9" id="KW-0641">Proline biosynthesis</keyword>
<comment type="caution">
    <text evidence="15">The sequence shown here is derived from an EMBL/GenBank/DDBJ whole genome shotgun (WGS) entry which is preliminary data.</text>
</comment>
<comment type="similarity">
    <text evidence="2 9 12">Belongs to the pyrroline-5-carboxylate reductase family.</text>
</comment>
<evidence type="ECO:0000259" key="13">
    <source>
        <dbReference type="Pfam" id="PF03807"/>
    </source>
</evidence>
<dbReference type="InterPro" id="IPR053790">
    <property type="entry name" value="P5CR-like_CS"/>
</dbReference>
<dbReference type="EMBL" id="QUSM01000006">
    <property type="protein sequence ID" value="RGD73399.1"/>
    <property type="molecule type" value="Genomic_DNA"/>
</dbReference>
<dbReference type="Pfam" id="PF14748">
    <property type="entry name" value="P5CR_dimer"/>
    <property type="match status" value="1"/>
</dbReference>
<comment type="pathway">
    <text evidence="9 12">Amino-acid biosynthesis; L-proline biosynthesis; L-proline from L-glutamate 5-semialdehyde: step 1/1.</text>
</comment>
<reference evidence="15 16" key="1">
    <citation type="submission" date="2018-08" db="EMBL/GenBank/DDBJ databases">
        <title>A genome reference for cultivated species of the human gut microbiota.</title>
        <authorList>
            <person name="Zou Y."/>
            <person name="Xue W."/>
            <person name="Luo G."/>
        </authorList>
    </citation>
    <scope>NUCLEOTIDE SEQUENCE [LARGE SCALE GENOMIC DNA]</scope>
    <source>
        <strain evidence="15 16">AM25-6</strain>
    </source>
</reference>
<dbReference type="AlphaFoldDB" id="A0A3E3DWS0"/>
<gene>
    <name evidence="9" type="primary">proC</name>
    <name evidence="15" type="ORF">DW687_10235</name>
</gene>
<feature type="binding site" evidence="11">
    <location>
        <position position="57"/>
    </location>
    <ligand>
        <name>NADPH</name>
        <dbReference type="ChEBI" id="CHEBI:57783"/>
    </ligand>
</feature>
<evidence type="ECO:0000256" key="12">
    <source>
        <dbReference type="RuleBase" id="RU003903"/>
    </source>
</evidence>
<comment type="subcellular location">
    <subcellularLocation>
        <location evidence="1 9">Cytoplasm</location>
    </subcellularLocation>
</comment>
<feature type="domain" description="Pyrroline-5-carboxylate reductase catalytic N-terminal" evidence="13">
    <location>
        <begin position="4"/>
        <end position="99"/>
    </location>
</feature>
<feature type="binding site" evidence="11">
    <location>
        <begin position="70"/>
        <end position="73"/>
    </location>
    <ligand>
        <name>NADP(+)</name>
        <dbReference type="ChEBI" id="CHEBI:58349"/>
    </ligand>
</feature>
<evidence type="ECO:0000256" key="5">
    <source>
        <dbReference type="ARBA" id="ARBA00022650"/>
    </source>
</evidence>
<evidence type="ECO:0000256" key="10">
    <source>
        <dbReference type="NCBIfam" id="TIGR00112"/>
    </source>
</evidence>
<organism evidence="15 16">
    <name type="scientific">Anaerofustis stercorihominis</name>
    <dbReference type="NCBI Taxonomy" id="214853"/>
    <lineage>
        <taxon>Bacteria</taxon>
        <taxon>Bacillati</taxon>
        <taxon>Bacillota</taxon>
        <taxon>Clostridia</taxon>
        <taxon>Eubacteriales</taxon>
        <taxon>Eubacteriaceae</taxon>
        <taxon>Anaerofustis</taxon>
    </lineage>
</organism>
<dbReference type="EC" id="1.5.1.2" evidence="9 10"/>
<comment type="function">
    <text evidence="8 9">Catalyzes the reduction of 1-pyrroline-5-carboxylate (PCA) to L-proline.</text>
</comment>
<accession>A0A3E3DWS0</accession>
<dbReference type="GO" id="GO:0055129">
    <property type="term" value="P:L-proline biosynthetic process"/>
    <property type="evidence" value="ECO:0007669"/>
    <property type="project" value="UniProtKB-UniRule"/>
</dbReference>
<evidence type="ECO:0000256" key="1">
    <source>
        <dbReference type="ARBA" id="ARBA00004496"/>
    </source>
</evidence>
<dbReference type="PIRSF" id="PIRSF000193">
    <property type="entry name" value="Pyrrol-5-carb_rd"/>
    <property type="match status" value="1"/>
</dbReference>
<dbReference type="RefSeq" id="WP_117532655.1">
    <property type="nucleotide sequence ID" value="NZ_QUSM01000006.1"/>
</dbReference>
<comment type="catalytic activity">
    <reaction evidence="9">
        <text>L-proline + NAD(+) = (S)-1-pyrroline-5-carboxylate + NADH + 2 H(+)</text>
        <dbReference type="Rhea" id="RHEA:14105"/>
        <dbReference type="ChEBI" id="CHEBI:15378"/>
        <dbReference type="ChEBI" id="CHEBI:17388"/>
        <dbReference type="ChEBI" id="CHEBI:57540"/>
        <dbReference type="ChEBI" id="CHEBI:57945"/>
        <dbReference type="ChEBI" id="CHEBI:60039"/>
        <dbReference type="EC" id="1.5.1.2"/>
    </reaction>
</comment>